<feature type="compositionally biased region" description="Polar residues" evidence="1">
    <location>
        <begin position="237"/>
        <end position="268"/>
    </location>
</feature>
<dbReference type="InterPro" id="IPR051590">
    <property type="entry name" value="Replication_Regulatory_Kinase"/>
</dbReference>
<protein>
    <submittedName>
        <fullName evidence="2">Uncharacterized protein</fullName>
    </submittedName>
</protein>
<evidence type="ECO:0000313" key="2">
    <source>
        <dbReference type="EMBL" id="KAF3839764.1"/>
    </source>
</evidence>
<gene>
    <name evidence="2" type="ORF">F7725_018481</name>
</gene>
<dbReference type="GO" id="GO:0043539">
    <property type="term" value="F:protein serine/threonine kinase activator activity"/>
    <property type="evidence" value="ECO:0007669"/>
    <property type="project" value="TreeGrafter"/>
</dbReference>
<evidence type="ECO:0000256" key="1">
    <source>
        <dbReference type="SAM" id="MobiDB-lite"/>
    </source>
</evidence>
<accession>A0A7J5XRL0</accession>
<dbReference type="GO" id="GO:0010571">
    <property type="term" value="P:positive regulation of nuclear cell cycle DNA replication"/>
    <property type="evidence" value="ECO:0007669"/>
    <property type="project" value="TreeGrafter"/>
</dbReference>
<dbReference type="GO" id="GO:1901987">
    <property type="term" value="P:regulation of cell cycle phase transition"/>
    <property type="evidence" value="ECO:0007669"/>
    <property type="project" value="TreeGrafter"/>
</dbReference>
<dbReference type="OrthoDB" id="21380at2759"/>
<feature type="compositionally biased region" description="Basic and acidic residues" evidence="1">
    <location>
        <begin position="225"/>
        <end position="236"/>
    </location>
</feature>
<dbReference type="PANTHER" id="PTHR15375:SF22">
    <property type="entry name" value="PROTEIN DBF4 HOMOLOG A"/>
    <property type="match status" value="1"/>
</dbReference>
<keyword evidence="3" id="KW-1185">Reference proteome</keyword>
<feature type="region of interest" description="Disordered" evidence="1">
    <location>
        <begin position="57"/>
        <end position="83"/>
    </location>
</feature>
<dbReference type="Proteomes" id="UP000518266">
    <property type="component" value="Unassembled WGS sequence"/>
</dbReference>
<comment type="caution">
    <text evidence="2">The sequence shown here is derived from an EMBL/GenBank/DDBJ whole genome shotgun (WGS) entry which is preliminary data.</text>
</comment>
<name>A0A7J5XRL0_DISMA</name>
<dbReference type="Gene3D" id="2.10.50.40">
    <property type="match status" value="1"/>
</dbReference>
<sequence>MSVPAGRISKPFVKVEDSSRHYRPISLTMPNMPVFNLKTLPPCSPFFVHDKVNPGIKQPGHRGVNASASEERANGRKKNRDKKRGGYCECCMIKYENVSMCSVSSVLFVPEPCGKTALRHKTDLDPTEIIKEGQHQTADGHKGSYSGHTLKITSATDSAPLNHMEGERRNNHSNSDTAKHKSLARKRPCRQNSLTSRTQKAEPTLNDQQNMETAPSGGDFLPSIRSRETQDNKEHQTISPRMNSSPSHLHDVYTQNEGSSKSLNVNTHQLEESDEKQDSSVCEAAQEGNVLPDQKTGNNLSEREEVSLPSASLSPVRKIQRRVRVYKRKRRKMSTHDESVKPSDIPNNSMLRLFSRVMTWK</sequence>
<reference evidence="2 3" key="1">
    <citation type="submission" date="2020-03" db="EMBL/GenBank/DDBJ databases">
        <title>Dissostichus mawsoni Genome sequencing and assembly.</title>
        <authorList>
            <person name="Park H."/>
        </authorList>
    </citation>
    <scope>NUCLEOTIDE SEQUENCE [LARGE SCALE GENOMIC DNA]</scope>
    <source>
        <strain evidence="2">DM0001</strain>
        <tissue evidence="2">Muscle</tissue>
    </source>
</reference>
<evidence type="ECO:0000313" key="3">
    <source>
        <dbReference type="Proteomes" id="UP000518266"/>
    </source>
</evidence>
<dbReference type="GO" id="GO:0031431">
    <property type="term" value="C:Dbf4-dependent protein kinase complex"/>
    <property type="evidence" value="ECO:0007669"/>
    <property type="project" value="TreeGrafter"/>
</dbReference>
<dbReference type="AlphaFoldDB" id="A0A7J5XRL0"/>
<feature type="compositionally biased region" description="Basic residues" evidence="1">
    <location>
        <begin position="180"/>
        <end position="189"/>
    </location>
</feature>
<proteinExistence type="predicted"/>
<dbReference type="PANTHER" id="PTHR15375">
    <property type="entry name" value="ACTIVATOR OF S-PHASE KINASE-RELATED"/>
    <property type="match status" value="1"/>
</dbReference>
<dbReference type="EMBL" id="JAAKFY010000021">
    <property type="protein sequence ID" value="KAF3839764.1"/>
    <property type="molecule type" value="Genomic_DNA"/>
</dbReference>
<feature type="region of interest" description="Disordered" evidence="1">
    <location>
        <begin position="154"/>
        <end position="313"/>
    </location>
</feature>
<organism evidence="2 3">
    <name type="scientific">Dissostichus mawsoni</name>
    <name type="common">Antarctic cod</name>
    <dbReference type="NCBI Taxonomy" id="36200"/>
    <lineage>
        <taxon>Eukaryota</taxon>
        <taxon>Metazoa</taxon>
        <taxon>Chordata</taxon>
        <taxon>Craniata</taxon>
        <taxon>Vertebrata</taxon>
        <taxon>Euteleostomi</taxon>
        <taxon>Actinopterygii</taxon>
        <taxon>Neopterygii</taxon>
        <taxon>Teleostei</taxon>
        <taxon>Neoteleostei</taxon>
        <taxon>Acanthomorphata</taxon>
        <taxon>Eupercaria</taxon>
        <taxon>Perciformes</taxon>
        <taxon>Notothenioidei</taxon>
        <taxon>Nototheniidae</taxon>
        <taxon>Dissostichus</taxon>
    </lineage>
</organism>